<dbReference type="Proteomes" id="UP000095286">
    <property type="component" value="Unplaced"/>
</dbReference>
<protein>
    <submittedName>
        <fullName evidence="2">Beta-mannosidase</fullName>
    </submittedName>
</protein>
<evidence type="ECO:0000313" key="1">
    <source>
        <dbReference type="Proteomes" id="UP000095286"/>
    </source>
</evidence>
<accession>A0AC35TZS4</accession>
<name>A0AC35TZS4_9BILA</name>
<proteinExistence type="predicted"/>
<evidence type="ECO:0000313" key="2">
    <source>
        <dbReference type="WBParaSite" id="RSKR_0000615600.1"/>
    </source>
</evidence>
<organism evidence="1 2">
    <name type="scientific">Rhabditophanes sp. KR3021</name>
    <dbReference type="NCBI Taxonomy" id="114890"/>
    <lineage>
        <taxon>Eukaryota</taxon>
        <taxon>Metazoa</taxon>
        <taxon>Ecdysozoa</taxon>
        <taxon>Nematoda</taxon>
        <taxon>Chromadorea</taxon>
        <taxon>Rhabditida</taxon>
        <taxon>Tylenchina</taxon>
        <taxon>Panagrolaimomorpha</taxon>
        <taxon>Strongyloidoidea</taxon>
        <taxon>Alloionematidae</taxon>
        <taxon>Rhabditophanes</taxon>
    </lineage>
</organism>
<dbReference type="WBParaSite" id="RSKR_0000615600.1">
    <property type="protein sequence ID" value="RSKR_0000615600.1"/>
    <property type="gene ID" value="RSKR_0000615600"/>
</dbReference>
<sequence>MFACALYPVDDQFIETVSKEIREIVEDRAHHPSIIAWAGNNENEVAIGNWWPSYRGEREDYIKLYKDTIGTIVNEIDGSRPYLLSSPSNGIKTEEDGGLSSIPQDEKYGDIHYYNDVSDLWDIESFQIPRCASEYGVQSFPQKSTLFRYLNSSDEYYFGSPILISRQHHLAGDITLEMMVLNHFKPLRGLANGTYLSRFSFLTQIHQAIAMERQTNHYLSWRSKFDVSGRGKTSCAMIWQLNDVWAGPTWSSIDFDLRWKPVMYHAKRFFSDVTIIMNWKKDDMTLGIMNDQITAIHNTTLVIEAFAFNSGMDPIYSDQIGIKIIPSLSFLDVPEPQHKPTLLNEIPNKLKLLSNKLAPKDEYLITSYLLSSTNAKLTPTAYLYPNKFFNIPTINTALKIKSVKIVSNSIYTITLSCNNITPFVWLDITDKIKEKYPRLVFVFSDNSFVMLTGEKVVKLEIVHNEDDVVLSQDDINICHLDNCGI</sequence>
<reference evidence="2" key="1">
    <citation type="submission" date="2016-11" db="UniProtKB">
        <authorList>
            <consortium name="WormBaseParasite"/>
        </authorList>
    </citation>
    <scope>IDENTIFICATION</scope>
    <source>
        <strain evidence="2">KR3021</strain>
    </source>
</reference>